<dbReference type="NCBIfam" id="TIGR00170">
    <property type="entry name" value="leuC"/>
    <property type="match status" value="1"/>
</dbReference>
<dbReference type="Pfam" id="PF00330">
    <property type="entry name" value="Aconitase"/>
    <property type="match status" value="1"/>
</dbReference>
<keyword evidence="7 13" id="KW-0028">Amino-acid biosynthesis</keyword>
<keyword evidence="6 13" id="KW-0004">4Fe-4S</keyword>
<keyword evidence="10 13" id="KW-0411">Iron-sulfur</keyword>
<feature type="domain" description="Aconitase/3-isopropylmalate dehydratase large subunit alpha/beta/alpha" evidence="14">
    <location>
        <begin position="10"/>
        <end position="457"/>
    </location>
</feature>
<dbReference type="InterPro" id="IPR015931">
    <property type="entry name" value="Acnase/IPM_dHydase_lsu_aba_1/3"/>
</dbReference>
<dbReference type="HAMAP" id="MF_01026">
    <property type="entry name" value="LeuC_type1"/>
    <property type="match status" value="1"/>
</dbReference>
<dbReference type="GO" id="GO:0003861">
    <property type="term" value="F:3-isopropylmalate dehydratase activity"/>
    <property type="evidence" value="ECO:0007669"/>
    <property type="project" value="UniProtKB-EC"/>
</dbReference>
<keyword evidence="12 13" id="KW-0100">Branched-chain amino acid biosynthesis</keyword>
<evidence type="ECO:0000256" key="9">
    <source>
        <dbReference type="ARBA" id="ARBA00023004"/>
    </source>
</evidence>
<accession>A0ABU0MMQ0</accession>
<keyword evidence="8 13" id="KW-0479">Metal-binding</keyword>
<keyword evidence="16" id="KW-1185">Reference proteome</keyword>
<comment type="caution">
    <text evidence="15">The sequence shown here is derived from an EMBL/GenBank/DDBJ whole genome shotgun (WGS) entry which is preliminary data.</text>
</comment>
<dbReference type="InterPro" id="IPR033941">
    <property type="entry name" value="IPMI_cat"/>
</dbReference>
<dbReference type="NCBIfam" id="NF009116">
    <property type="entry name" value="PRK12466.1"/>
    <property type="match status" value="1"/>
</dbReference>
<dbReference type="GO" id="GO:0047508">
    <property type="term" value="F:(R)-2-methylmalate dehydratase activity"/>
    <property type="evidence" value="ECO:0007669"/>
    <property type="project" value="UniProtKB-EC"/>
</dbReference>
<evidence type="ECO:0000256" key="2">
    <source>
        <dbReference type="ARBA" id="ARBA00002695"/>
    </source>
</evidence>
<dbReference type="EMBL" id="JAUSVU010000013">
    <property type="protein sequence ID" value="MDQ0534681.1"/>
    <property type="molecule type" value="Genomic_DNA"/>
</dbReference>
<feature type="binding site" evidence="13">
    <location>
        <position position="349"/>
    </location>
    <ligand>
        <name>[4Fe-4S] cluster</name>
        <dbReference type="ChEBI" id="CHEBI:49883"/>
    </ligand>
</feature>
<reference evidence="15 16" key="1">
    <citation type="submission" date="2023-07" db="EMBL/GenBank/DDBJ databases">
        <title>Genomic Encyclopedia of Type Strains, Phase IV (KMG-IV): sequencing the most valuable type-strain genomes for metagenomic binning, comparative biology and taxonomic classification.</title>
        <authorList>
            <person name="Goeker M."/>
        </authorList>
    </citation>
    <scope>NUCLEOTIDE SEQUENCE [LARGE SCALE GENOMIC DNA]</scope>
    <source>
        <strain evidence="15 16">DSM 19922</strain>
    </source>
</reference>
<keyword evidence="5 13" id="KW-0432">Leucine biosynthesis</keyword>
<dbReference type="InterPro" id="IPR036008">
    <property type="entry name" value="Aconitase_4Fe-4S_dom"/>
</dbReference>
<protein>
    <recommendedName>
        <fullName evidence="13">3-isopropylmalate dehydratase large subunit</fullName>
        <ecNumber evidence="13">4.2.1.33</ecNumber>
    </recommendedName>
    <alternativeName>
        <fullName evidence="13">Alpha-IPM isomerase</fullName>
        <shortName evidence="13">IPMI</shortName>
    </alternativeName>
    <alternativeName>
        <fullName evidence="13">Isopropylmalate isomerase</fullName>
    </alternativeName>
</protein>
<name>A0ABU0MMQ0_9PROT</name>
<comment type="cofactor">
    <cofactor evidence="13">
        <name>[4Fe-4S] cluster</name>
        <dbReference type="ChEBI" id="CHEBI:49883"/>
    </cofactor>
    <text evidence="13">Binds 1 [4Fe-4S] cluster per subunit.</text>
</comment>
<dbReference type="CDD" id="cd01583">
    <property type="entry name" value="IPMI"/>
    <property type="match status" value="1"/>
</dbReference>
<evidence type="ECO:0000256" key="5">
    <source>
        <dbReference type="ARBA" id="ARBA00022430"/>
    </source>
</evidence>
<dbReference type="InterPro" id="IPR004430">
    <property type="entry name" value="3-IsopropMal_deHydase_lsu"/>
</dbReference>
<dbReference type="InterPro" id="IPR050067">
    <property type="entry name" value="IPM_dehydratase_rel_enz"/>
</dbReference>
<evidence type="ECO:0000313" key="16">
    <source>
        <dbReference type="Proteomes" id="UP001244552"/>
    </source>
</evidence>
<evidence type="ECO:0000256" key="4">
    <source>
        <dbReference type="ARBA" id="ARBA00011271"/>
    </source>
</evidence>
<evidence type="ECO:0000256" key="3">
    <source>
        <dbReference type="ARBA" id="ARBA00004729"/>
    </source>
</evidence>
<dbReference type="RefSeq" id="WP_209983743.1">
    <property type="nucleotide sequence ID" value="NZ_JAGINO010000012.1"/>
</dbReference>
<evidence type="ECO:0000256" key="12">
    <source>
        <dbReference type="ARBA" id="ARBA00023304"/>
    </source>
</evidence>
<gene>
    <name evidence="13" type="primary">leuC</name>
    <name evidence="15" type="ORF">QO018_003558</name>
</gene>
<evidence type="ECO:0000256" key="1">
    <source>
        <dbReference type="ARBA" id="ARBA00000491"/>
    </source>
</evidence>
<evidence type="ECO:0000256" key="6">
    <source>
        <dbReference type="ARBA" id="ARBA00022485"/>
    </source>
</evidence>
<dbReference type="EC" id="4.2.1.33" evidence="13"/>
<organism evidence="15 16">
    <name type="scientific">Azospirillum picis</name>
    <dbReference type="NCBI Taxonomy" id="488438"/>
    <lineage>
        <taxon>Bacteria</taxon>
        <taxon>Pseudomonadati</taxon>
        <taxon>Pseudomonadota</taxon>
        <taxon>Alphaproteobacteria</taxon>
        <taxon>Rhodospirillales</taxon>
        <taxon>Azospirillaceae</taxon>
        <taxon>Azospirillum</taxon>
    </lineage>
</organism>
<comment type="function">
    <text evidence="2 13">Catalyzes the isomerization between 2-isopropylmalate and 3-isopropylmalate, via the formation of 2-isopropylmaleate.</text>
</comment>
<dbReference type="PANTHER" id="PTHR43822">
    <property type="entry name" value="HOMOACONITASE, MITOCHONDRIAL-RELATED"/>
    <property type="match status" value="1"/>
</dbReference>
<comment type="catalytic activity">
    <reaction evidence="1 13">
        <text>(2R,3S)-3-isopropylmalate = (2S)-2-isopropylmalate</text>
        <dbReference type="Rhea" id="RHEA:32287"/>
        <dbReference type="ChEBI" id="CHEBI:1178"/>
        <dbReference type="ChEBI" id="CHEBI:35121"/>
        <dbReference type="EC" id="4.2.1.33"/>
    </reaction>
</comment>
<dbReference type="PRINTS" id="PR00415">
    <property type="entry name" value="ACONITASE"/>
</dbReference>
<dbReference type="SUPFAM" id="SSF53732">
    <property type="entry name" value="Aconitase iron-sulfur domain"/>
    <property type="match status" value="1"/>
</dbReference>
<dbReference type="PANTHER" id="PTHR43822:SF9">
    <property type="entry name" value="3-ISOPROPYLMALATE DEHYDRATASE"/>
    <property type="match status" value="1"/>
</dbReference>
<dbReference type="InterPro" id="IPR018136">
    <property type="entry name" value="Aconitase_4Fe-4S_BS"/>
</dbReference>
<keyword evidence="9 13" id="KW-0408">Iron</keyword>
<sequence>MTAQPRSLFEKVWDAHVVATRPDGQALLAIDRHFLHEGSFHAFGMIDHAGRKVRRPELTFAVADHYVPSHSRARPIADPEIANMVTMLEANAGRHGLRHFGLHDPAQGIVHVLAPEQGLTLPGLTIVCGDSHTSTHGAFGALAFGIGATEVSHVLATQTLWQRRPKTMRITVDGTPGPHVTAKDLILAVIAAIGADGAAGHVVEYAGSAIRALSMEGRLTVCNMSIEAGARAGMIAPDDTTFAWIEGRRYAPKGALFDRAVAHWRTLASDAEATFDHEVRLDAADLAPAVTWGTSPETAVPVTAAVPDPGAEADPVRAGQMRKMLDYMGLAPGMKLEEVAIDRVFIGSCTNARLEDLRAAAAVLRGRRAVVPGLVVPGSVPVRRQAEAEGLDRVFTDAGLEWGEPGCSMCVGINGDLVPAGERCASTTNRNFPGRQGPNARTHLMSPAMAAAAAATGRLTDVRTLDVRALDVRKLGAS</sequence>
<keyword evidence="11 13" id="KW-0456">Lyase</keyword>
<evidence type="ECO:0000256" key="8">
    <source>
        <dbReference type="ARBA" id="ARBA00022723"/>
    </source>
</evidence>
<evidence type="ECO:0000259" key="14">
    <source>
        <dbReference type="Pfam" id="PF00330"/>
    </source>
</evidence>
<evidence type="ECO:0000256" key="13">
    <source>
        <dbReference type="HAMAP-Rule" id="MF_01026"/>
    </source>
</evidence>
<proteinExistence type="inferred from homology"/>
<dbReference type="NCBIfam" id="NF004016">
    <property type="entry name" value="PRK05478.1"/>
    <property type="match status" value="1"/>
</dbReference>
<dbReference type="InterPro" id="IPR001030">
    <property type="entry name" value="Acoase/IPM_deHydtase_lsu_aba"/>
</dbReference>
<evidence type="ECO:0000256" key="11">
    <source>
        <dbReference type="ARBA" id="ARBA00023239"/>
    </source>
</evidence>
<comment type="subunit">
    <text evidence="4 13">Heterodimer of LeuC and LeuD.</text>
</comment>
<evidence type="ECO:0000256" key="7">
    <source>
        <dbReference type="ARBA" id="ARBA00022605"/>
    </source>
</evidence>
<feature type="binding site" evidence="13">
    <location>
        <position position="407"/>
    </location>
    <ligand>
        <name>[4Fe-4S] cluster</name>
        <dbReference type="ChEBI" id="CHEBI:49883"/>
    </ligand>
</feature>
<dbReference type="Gene3D" id="3.30.499.10">
    <property type="entry name" value="Aconitase, domain 3"/>
    <property type="match status" value="2"/>
</dbReference>
<evidence type="ECO:0000313" key="15">
    <source>
        <dbReference type="EMBL" id="MDQ0534681.1"/>
    </source>
</evidence>
<evidence type="ECO:0000256" key="10">
    <source>
        <dbReference type="ARBA" id="ARBA00023014"/>
    </source>
</evidence>
<dbReference type="Proteomes" id="UP001244552">
    <property type="component" value="Unassembled WGS sequence"/>
</dbReference>
<feature type="binding site" evidence="13">
    <location>
        <position position="410"/>
    </location>
    <ligand>
        <name>[4Fe-4S] cluster</name>
        <dbReference type="ChEBI" id="CHEBI:49883"/>
    </ligand>
</feature>
<comment type="similarity">
    <text evidence="13">Belongs to the aconitase/IPM isomerase family. LeuC type 1 subfamily.</text>
</comment>
<dbReference type="PROSITE" id="PS01244">
    <property type="entry name" value="ACONITASE_2"/>
    <property type="match status" value="1"/>
</dbReference>
<comment type="pathway">
    <text evidence="3 13">Amino-acid biosynthesis; L-leucine biosynthesis; L-leucine from 3-methyl-2-oxobutanoate: step 2/4.</text>
</comment>
<dbReference type="PROSITE" id="PS00450">
    <property type="entry name" value="ACONITASE_1"/>
    <property type="match status" value="1"/>
</dbReference>